<evidence type="ECO:0000313" key="7">
    <source>
        <dbReference type="Proteomes" id="UP000054078"/>
    </source>
</evidence>
<dbReference type="PROSITE" id="PS51554">
    <property type="entry name" value="PFL"/>
    <property type="match status" value="1"/>
</dbReference>
<dbReference type="InterPro" id="IPR051215">
    <property type="entry name" value="GRE"/>
</dbReference>
<dbReference type="PANTHER" id="PTHR43641">
    <property type="entry name" value="FORMATE ACETYLTRANSFERASE 3-RELATED"/>
    <property type="match status" value="1"/>
</dbReference>
<dbReference type="RefSeq" id="WP_059052901.1">
    <property type="nucleotide sequence ID" value="NZ_LOJF01000001.1"/>
</dbReference>
<reference evidence="6 7" key="1">
    <citation type="submission" date="2015-12" db="EMBL/GenBank/DDBJ databases">
        <title>Draft Genome Sequence of Olsenella scatoligenes SK9K4T; a Producer of 3-Methylindole- (skatole) and 4-Methylphenol- (p-cresol) Isolated from Pig Feces.</title>
        <authorList>
            <person name="Li X."/>
            <person name="Borg B."/>
            <person name="Canibe N."/>
        </authorList>
    </citation>
    <scope>NUCLEOTIDE SEQUENCE [LARGE SCALE GENOMIC DNA]</scope>
    <source>
        <strain evidence="6 7">SK9K4</strain>
    </source>
</reference>
<keyword evidence="8" id="KW-0002">3D-structure</keyword>
<evidence type="ECO:0000256" key="1">
    <source>
        <dbReference type="ARBA" id="ARBA00022818"/>
    </source>
</evidence>
<keyword evidence="2" id="KW-0456">Lyase</keyword>
<comment type="caution">
    <text evidence="6">The sequence shown here is derived from an EMBL/GenBank/DDBJ whole genome shotgun (WGS) entry which is preliminary data.</text>
</comment>
<dbReference type="Proteomes" id="UP000054078">
    <property type="component" value="Unassembled WGS sequence"/>
</dbReference>
<dbReference type="STRING" id="1299998.AUL39_01475"/>
<dbReference type="SUPFAM" id="SSF51998">
    <property type="entry name" value="PFL-like glycyl radical enzymes"/>
    <property type="match status" value="1"/>
</dbReference>
<dbReference type="EMBL" id="LOJF01000001">
    <property type="protein sequence ID" value="KUH59033.1"/>
    <property type="molecule type" value="Genomic_DNA"/>
</dbReference>
<evidence type="ECO:0000313" key="6">
    <source>
        <dbReference type="EMBL" id="KUH59033.1"/>
    </source>
</evidence>
<keyword evidence="1 3" id="KW-0556">Organic radical</keyword>
<dbReference type="GO" id="GO:0016829">
    <property type="term" value="F:lyase activity"/>
    <property type="evidence" value="ECO:0007669"/>
    <property type="project" value="UniProtKB-KW"/>
</dbReference>
<organism evidence="6 7">
    <name type="scientific">Tractidigestivibacter scatoligenes</name>
    <name type="common">Olsenella scatoligenes</name>
    <dbReference type="NCBI Taxonomy" id="1299998"/>
    <lineage>
        <taxon>Bacteria</taxon>
        <taxon>Bacillati</taxon>
        <taxon>Actinomycetota</taxon>
        <taxon>Coriobacteriia</taxon>
        <taxon>Coriobacteriales</taxon>
        <taxon>Atopobiaceae</taxon>
        <taxon>Tractidigestivibacter</taxon>
    </lineage>
</organism>
<feature type="modified residue" description="Glycine radical" evidence="3">
    <location>
        <position position="782"/>
    </location>
</feature>
<gene>
    <name evidence="6" type="ORF">AUL39_01475</name>
</gene>
<protein>
    <recommendedName>
        <fullName evidence="9">Formate C-acetyltransferase</fullName>
    </recommendedName>
</protein>
<dbReference type="OrthoDB" id="9803969at2"/>
<dbReference type="PROSITE" id="PS00850">
    <property type="entry name" value="GLY_RADICAL_1"/>
    <property type="match status" value="1"/>
</dbReference>
<evidence type="ECO:0000256" key="3">
    <source>
        <dbReference type="PROSITE-ProRule" id="PRU00493"/>
    </source>
</evidence>
<proteinExistence type="evidence at protein level"/>
<dbReference type="Pfam" id="PF01228">
    <property type="entry name" value="Gly_radical"/>
    <property type="match status" value="1"/>
</dbReference>
<dbReference type="InterPro" id="IPR001150">
    <property type="entry name" value="Gly_radical"/>
</dbReference>
<dbReference type="AlphaFoldDB" id="A0A100YWM3"/>
<evidence type="ECO:0000259" key="5">
    <source>
        <dbReference type="PROSITE" id="PS51554"/>
    </source>
</evidence>
<dbReference type="PDB" id="7E7L">
    <property type="method" value="X-ray"/>
    <property type="resolution" value="3.53 A"/>
    <property type="chains" value="A/B=1-806"/>
</dbReference>
<sequence length="806" mass="92054">MLDYKKYEGQTRGELIWSRLNPLRHTAKMSMARAQLITDGYKEYEGYSLYRKRGLSVRKIMREIPIFIDDDQLLVGDFSATQMSPEWYPDLAASWVEDYIDKYGWKGSGTFYEFTGPEQAEQARAIAQYWHNIGGKEMWIKYMGPEQEEFEAKIGEAGGYLTNTVSEMYAEKAWNVPDCARMITTGARGFIEEIDNKLANLTVLTDEDYRAHEFYLALRYELEGVIDYAHRYAALAREKAAVERDPQRKVELEEIARVCDRVPEYPAETFQEALQSFFFAVLMVYWDTRTYGMGMGRMDQFLYPTFKKDIERGYIDEKYAQDLLECFRCKIMEKRQFWPDVMVPSVSAESHFHNVVLGGVDPKTGKDATNRLSYLFLDAATKVRTPHPTLSVRWHANIDEKFMDRALEVVAMGMGFPAFFGDDTTIQYLLERGYTLEEARNYAIGGCVLHQVPGKQSSVWPIVQNYGKMLEMTLNNGFNWYSQEQIGPKTGNFLEMKTYDEFIEAYRKQCEYWAQIAANSNRQCRIEHLESFPDIAMSCFVDDCIDRGKVCSLGGAAHNDNTQYIVPVGVQDLGNNLYVLKNQIFVDNPICSKETLLDAIHKNWEGYEDLQAKMIAMPKFGNDIPEVDELVNWGYKFIEDIWFKIPSAYGSHFEVAPHSIGFHAGTGAKCSALPDGRVAWTAMSDGAVSPRQGTDTNGPAAVMCSAGCVDQVDLFGVLFNMRFTPQSLADKSGRDKLKALIETYFHDMGGKHVQFNVMSKKQMIEAKEHPLEHQDLIVRVAGYSAYWADLSTTIQDELIARSELTI</sequence>
<name>A0A100YWM3_TRASO</name>
<feature type="domain" description="Glycine radical" evidence="4">
    <location>
        <begin position="686"/>
        <end position="806"/>
    </location>
</feature>
<feature type="domain" description="PFL" evidence="5">
    <location>
        <begin position="11"/>
        <end position="678"/>
    </location>
</feature>
<dbReference type="SMR" id="A0A100YWM3"/>
<accession>A0A100YWM3</accession>
<dbReference type="PROSITE" id="PS51149">
    <property type="entry name" value="GLY_RADICAL_2"/>
    <property type="match status" value="1"/>
</dbReference>
<dbReference type="InterPro" id="IPR004184">
    <property type="entry name" value="PFL_dom"/>
</dbReference>
<evidence type="ECO:0007829" key="8">
    <source>
        <dbReference type="PDB" id="7E7L"/>
    </source>
</evidence>
<dbReference type="Gene3D" id="3.20.70.20">
    <property type="match status" value="1"/>
</dbReference>
<keyword evidence="7" id="KW-1185">Reference proteome</keyword>
<reference evidence="8" key="2">
    <citation type="journal article" date="2021" name="ACS Catal.">
        <title>The Glycyl Radical Enzyme Arylacetate Decarboxylase from Olsenella scatoligenes.</title>
        <authorList>
            <person name="Lu Q."/>
            <person name="Wei Y."/>
            <person name="Lin L."/>
            <person name="Liu J."/>
            <person name="Duan Y."/>
            <person name="Li Y."/>
            <person name="Zhai W."/>
            <person name="Liu Y."/>
            <person name="Ang E.L."/>
            <person name="Zhao H."/>
            <person name="Yuchi Z."/>
            <person name="Zhang Y."/>
        </authorList>
    </citation>
    <scope>X-RAY CRYSTALLOGRAPHY (3.53 ANGSTROMS)</scope>
</reference>
<evidence type="ECO:0000259" key="4">
    <source>
        <dbReference type="PROSITE" id="PS51149"/>
    </source>
</evidence>
<dbReference type="GO" id="GO:0005829">
    <property type="term" value="C:cytosol"/>
    <property type="evidence" value="ECO:0007669"/>
    <property type="project" value="TreeGrafter"/>
</dbReference>
<dbReference type="InterPro" id="IPR019777">
    <property type="entry name" value="Form_AcTrfase_GR_CS"/>
</dbReference>
<evidence type="ECO:0008006" key="9">
    <source>
        <dbReference type="Google" id="ProtNLM"/>
    </source>
</evidence>
<dbReference type="Pfam" id="PF02901">
    <property type="entry name" value="PFL-like"/>
    <property type="match status" value="1"/>
</dbReference>
<dbReference type="PANTHER" id="PTHR43641:SF2">
    <property type="entry name" value="DEHYDRATASE YBIW-RELATED"/>
    <property type="match status" value="1"/>
</dbReference>
<evidence type="ECO:0000256" key="2">
    <source>
        <dbReference type="ARBA" id="ARBA00023239"/>
    </source>
</evidence>